<dbReference type="Proteomes" id="UP000823388">
    <property type="component" value="Chromosome 9K"/>
</dbReference>
<comment type="caution">
    <text evidence="2">The sequence shown here is derived from an EMBL/GenBank/DDBJ whole genome shotgun (WGS) entry which is preliminary data.</text>
</comment>
<gene>
    <name evidence="2" type="ORF">PVAP13_9KG525726</name>
</gene>
<keyword evidence="3" id="KW-1185">Reference proteome</keyword>
<feature type="region of interest" description="Disordered" evidence="1">
    <location>
        <begin position="20"/>
        <end position="44"/>
    </location>
</feature>
<protein>
    <submittedName>
        <fullName evidence="2">Uncharacterized protein</fullName>
    </submittedName>
</protein>
<name>A0A8T0NV96_PANVG</name>
<sequence>MPLLWRRPRVSAWGVDTRAHARRRPERGGALPHAPIRARSPRAHHVAPTANREAPRAHLHFRPHVPASPGPSRCRVLPPVPWRRGGRCVRGAPAYAARPAVSLKSWGRDSPGLAFGWTGPAQRRDGRAHAARRFAAAVSARRPHTVVFPRAAAACHGPFRWPRGPKS</sequence>
<dbReference type="EMBL" id="CM029053">
    <property type="protein sequence ID" value="KAG2553380.1"/>
    <property type="molecule type" value="Genomic_DNA"/>
</dbReference>
<proteinExistence type="predicted"/>
<evidence type="ECO:0000313" key="3">
    <source>
        <dbReference type="Proteomes" id="UP000823388"/>
    </source>
</evidence>
<reference evidence="2" key="1">
    <citation type="submission" date="2020-05" db="EMBL/GenBank/DDBJ databases">
        <title>WGS assembly of Panicum virgatum.</title>
        <authorList>
            <person name="Lovell J.T."/>
            <person name="Jenkins J."/>
            <person name="Shu S."/>
            <person name="Juenger T.E."/>
            <person name="Schmutz J."/>
        </authorList>
    </citation>
    <scope>NUCLEOTIDE SEQUENCE</scope>
    <source>
        <strain evidence="2">AP13</strain>
    </source>
</reference>
<accession>A0A8T0NV96</accession>
<dbReference type="AlphaFoldDB" id="A0A8T0NV96"/>
<organism evidence="2 3">
    <name type="scientific">Panicum virgatum</name>
    <name type="common">Blackwell switchgrass</name>
    <dbReference type="NCBI Taxonomy" id="38727"/>
    <lineage>
        <taxon>Eukaryota</taxon>
        <taxon>Viridiplantae</taxon>
        <taxon>Streptophyta</taxon>
        <taxon>Embryophyta</taxon>
        <taxon>Tracheophyta</taxon>
        <taxon>Spermatophyta</taxon>
        <taxon>Magnoliopsida</taxon>
        <taxon>Liliopsida</taxon>
        <taxon>Poales</taxon>
        <taxon>Poaceae</taxon>
        <taxon>PACMAD clade</taxon>
        <taxon>Panicoideae</taxon>
        <taxon>Panicodae</taxon>
        <taxon>Paniceae</taxon>
        <taxon>Panicinae</taxon>
        <taxon>Panicum</taxon>
        <taxon>Panicum sect. Hiantes</taxon>
    </lineage>
</organism>
<evidence type="ECO:0000313" key="2">
    <source>
        <dbReference type="EMBL" id="KAG2553380.1"/>
    </source>
</evidence>
<evidence type="ECO:0000256" key="1">
    <source>
        <dbReference type="SAM" id="MobiDB-lite"/>
    </source>
</evidence>